<evidence type="ECO:0000313" key="2">
    <source>
        <dbReference type="Proteomes" id="UP000238882"/>
    </source>
</evidence>
<dbReference type="AlphaFoldDB" id="A0A2S7WME7"/>
<dbReference type="OrthoDB" id="982885at2"/>
<dbReference type="EMBL" id="MSCN01000001">
    <property type="protein sequence ID" value="PQJ78759.1"/>
    <property type="molecule type" value="Genomic_DNA"/>
</dbReference>
<keyword evidence="2" id="KW-1185">Reference proteome</keyword>
<comment type="caution">
    <text evidence="1">The sequence shown here is derived from an EMBL/GenBank/DDBJ whole genome shotgun (WGS) entry which is preliminary data.</text>
</comment>
<gene>
    <name evidence="1" type="ORF">BTO18_05975</name>
</gene>
<dbReference type="Proteomes" id="UP000238882">
    <property type="component" value="Unassembled WGS sequence"/>
</dbReference>
<sequence>MNLIEFVEYLKKPSEIEGVIIESNPDLDIDYADIYLENELNIYSEMYFLNAEEISGGLEILYEKKRLINLFLLFHLQEMFEEFNLKGKNNIEIAKDILDFRIKDA</sequence>
<accession>A0A2S7WME7</accession>
<organism evidence="1 2">
    <name type="scientific">Polaribacter porphyrae</name>
    <dbReference type="NCBI Taxonomy" id="1137780"/>
    <lineage>
        <taxon>Bacteria</taxon>
        <taxon>Pseudomonadati</taxon>
        <taxon>Bacteroidota</taxon>
        <taxon>Flavobacteriia</taxon>
        <taxon>Flavobacteriales</taxon>
        <taxon>Flavobacteriaceae</taxon>
    </lineage>
</organism>
<proteinExistence type="predicted"/>
<dbReference type="RefSeq" id="WP_105015354.1">
    <property type="nucleotide sequence ID" value="NZ_MSCN01000001.1"/>
</dbReference>
<protein>
    <submittedName>
        <fullName evidence="1">Uncharacterized protein</fullName>
    </submittedName>
</protein>
<reference evidence="1 2" key="1">
    <citation type="submission" date="2016-12" db="EMBL/GenBank/DDBJ databases">
        <title>Trade-off between light-utilization and light-protection in marine flavobacteria.</title>
        <authorList>
            <person name="Kumagai Y."/>
            <person name="Yoshizawa S."/>
            <person name="Kogure K."/>
            <person name="Iwasaki W."/>
        </authorList>
    </citation>
    <scope>NUCLEOTIDE SEQUENCE [LARGE SCALE GENOMIC DNA]</scope>
    <source>
        <strain evidence="1 2">NBRC 108759</strain>
    </source>
</reference>
<evidence type="ECO:0000313" key="1">
    <source>
        <dbReference type="EMBL" id="PQJ78759.1"/>
    </source>
</evidence>
<name>A0A2S7WME7_9FLAO</name>